<proteinExistence type="predicted"/>
<dbReference type="AlphaFoldDB" id="A0A4Y7JQM8"/>
<sequence>MNRQQICLSMFIKSKPWLIYQHHHHQQFTTYLRHNDFSSQYFHFPLPADPIDRVSYFTKVSIQSHVYWLVITG</sequence>
<gene>
    <name evidence="1" type="ORF">C5167_024788</name>
</gene>
<accession>A0A4Y7JQM8</accession>
<evidence type="ECO:0000313" key="1">
    <source>
        <dbReference type="EMBL" id="RZC63027.1"/>
    </source>
</evidence>
<protein>
    <submittedName>
        <fullName evidence="1">Uncharacterized protein</fullName>
    </submittedName>
</protein>
<evidence type="ECO:0000313" key="2">
    <source>
        <dbReference type="Proteomes" id="UP000316621"/>
    </source>
</evidence>
<keyword evidence="2" id="KW-1185">Reference proteome</keyword>
<dbReference type="EMBL" id="CM010719">
    <property type="protein sequence ID" value="RZC63027.1"/>
    <property type="molecule type" value="Genomic_DNA"/>
</dbReference>
<dbReference type="Proteomes" id="UP000316621">
    <property type="component" value="Chromosome 5"/>
</dbReference>
<organism evidence="1 2">
    <name type="scientific">Papaver somniferum</name>
    <name type="common">Opium poppy</name>
    <dbReference type="NCBI Taxonomy" id="3469"/>
    <lineage>
        <taxon>Eukaryota</taxon>
        <taxon>Viridiplantae</taxon>
        <taxon>Streptophyta</taxon>
        <taxon>Embryophyta</taxon>
        <taxon>Tracheophyta</taxon>
        <taxon>Spermatophyta</taxon>
        <taxon>Magnoliopsida</taxon>
        <taxon>Ranunculales</taxon>
        <taxon>Papaveraceae</taxon>
        <taxon>Papaveroideae</taxon>
        <taxon>Papaver</taxon>
    </lineage>
</organism>
<reference evidence="1 2" key="1">
    <citation type="journal article" date="2018" name="Science">
        <title>The opium poppy genome and morphinan production.</title>
        <authorList>
            <person name="Guo L."/>
            <person name="Winzer T."/>
            <person name="Yang X."/>
            <person name="Li Y."/>
            <person name="Ning Z."/>
            <person name="He Z."/>
            <person name="Teodor R."/>
            <person name="Lu Y."/>
            <person name="Bowser T.A."/>
            <person name="Graham I.A."/>
            <person name="Ye K."/>
        </authorList>
    </citation>
    <scope>NUCLEOTIDE SEQUENCE [LARGE SCALE GENOMIC DNA]</scope>
    <source>
        <strain evidence="2">cv. HN1</strain>
        <tissue evidence="1">Leaves</tissue>
    </source>
</reference>
<name>A0A4Y7JQM8_PAPSO</name>
<dbReference type="Gramene" id="RZC63027">
    <property type="protein sequence ID" value="RZC63027"/>
    <property type="gene ID" value="C5167_024788"/>
</dbReference>